<accession>A0A395IYN8</accession>
<name>A0A395IYN8_9HELO</name>
<evidence type="ECO:0000313" key="2">
    <source>
        <dbReference type="EMBL" id="RAL64974.1"/>
    </source>
</evidence>
<comment type="caution">
    <text evidence="2">The sequence shown here is derived from an EMBL/GenBank/DDBJ whole genome shotgun (WGS) entry which is preliminary data.</text>
</comment>
<proteinExistence type="predicted"/>
<protein>
    <submittedName>
        <fullName evidence="2">Uncharacterized protein</fullName>
    </submittedName>
</protein>
<feature type="coiled-coil region" evidence="1">
    <location>
        <begin position="29"/>
        <end position="67"/>
    </location>
</feature>
<evidence type="ECO:0000313" key="3">
    <source>
        <dbReference type="Proteomes" id="UP000249056"/>
    </source>
</evidence>
<dbReference type="AlphaFoldDB" id="A0A395IYN8"/>
<reference evidence="2 3" key="1">
    <citation type="submission" date="2018-06" db="EMBL/GenBank/DDBJ databases">
        <title>Genome Sequence of the Brown Rot Fungal Pathogen Monilinia fructigena.</title>
        <authorList>
            <person name="Landi L."/>
            <person name="De Miccolis Angelini R.M."/>
            <person name="Pollastro S."/>
            <person name="Abate D."/>
            <person name="Faretra F."/>
            <person name="Romanazzi G."/>
        </authorList>
    </citation>
    <scope>NUCLEOTIDE SEQUENCE [LARGE SCALE GENOMIC DNA]</scope>
    <source>
        <strain evidence="2 3">Mfrg269</strain>
    </source>
</reference>
<dbReference type="EMBL" id="QKRW01000012">
    <property type="protein sequence ID" value="RAL64974.1"/>
    <property type="molecule type" value="Genomic_DNA"/>
</dbReference>
<sequence length="68" mass="7949">MRYKREFEEARESGLGEVARTRKYMQVEVDTANNEVNVVREELENQISRLQAEMDLVKLDAETAKETT</sequence>
<keyword evidence="3" id="KW-1185">Reference proteome</keyword>
<keyword evidence="1" id="KW-0175">Coiled coil</keyword>
<dbReference type="Proteomes" id="UP000249056">
    <property type="component" value="Unassembled WGS sequence"/>
</dbReference>
<gene>
    <name evidence="2" type="ORF">DID88_001564</name>
</gene>
<organism evidence="2 3">
    <name type="scientific">Monilinia fructigena</name>
    <dbReference type="NCBI Taxonomy" id="38457"/>
    <lineage>
        <taxon>Eukaryota</taxon>
        <taxon>Fungi</taxon>
        <taxon>Dikarya</taxon>
        <taxon>Ascomycota</taxon>
        <taxon>Pezizomycotina</taxon>
        <taxon>Leotiomycetes</taxon>
        <taxon>Helotiales</taxon>
        <taxon>Sclerotiniaceae</taxon>
        <taxon>Monilinia</taxon>
    </lineage>
</organism>
<evidence type="ECO:0000256" key="1">
    <source>
        <dbReference type="SAM" id="Coils"/>
    </source>
</evidence>